<sequence>MNLQVQSDIDLKLSALEKLGDNPNEVDIKYVSYILKIPYQTIHQWLEEKRVEEDFEIDISPVEDTECQFIGSGVENKGLLNKQNLVKEEDAQKKQIQISFKSPKKDIKVNEVSKIKVKINKIDSTKSSADKTLEKAQTKHINLVIRQSQQQSFEDCKTQEKSLQENQNANRFHSNKNLLQQHEKQEVSNKQQNHKGSLSQNIDIKVQQNQDQFYSQKIQKQQLNQMNNLIRLEKEKDQQGMSQIKLIEQTNQSRNEKQHKSLIVLDKEAIKQNQIIETSKIKSKQSFKKQDISNKLQTLSDLTLLSKKKAQNPVQQQQFAIRQNKMFEHGVTQQQTQQIQNKIQVNHTNQNQISQKIQHFQQNQDHNSLQVNQQQPVLNFTEERIINSNVESHEQLNKQQQQVEQKTSNSQHQNMTQPPEKLDHNLPIESLKLQQQPQIYQVCTSQLRDQTNPTNQSSLQCQRGEVQPQNDSEANPLQTQSSQITQGCIQQEYMDKMLQLPNQVEMIQIFNYNQQVLGQVIKLITTVSNQQFALMQKLDLINQCVNKK</sequence>
<evidence type="ECO:0000313" key="2">
    <source>
        <dbReference type="EMBL" id="CAK77820.1"/>
    </source>
</evidence>
<dbReference type="GeneID" id="5031002"/>
<keyword evidence="3" id="KW-1185">Reference proteome</keyword>
<dbReference type="AlphaFoldDB" id="A0D453"/>
<dbReference type="Proteomes" id="UP000000600">
    <property type="component" value="Unassembled WGS sequence"/>
</dbReference>
<feature type="compositionally biased region" description="Low complexity" evidence="1">
    <location>
        <begin position="397"/>
        <end position="411"/>
    </location>
</feature>
<proteinExistence type="predicted"/>
<protein>
    <submittedName>
        <fullName evidence="2">Uncharacterized protein</fullName>
    </submittedName>
</protein>
<dbReference type="STRING" id="5888.A0D453"/>
<dbReference type="InParanoid" id="A0D453"/>
<organism evidence="2 3">
    <name type="scientific">Paramecium tetraurelia</name>
    <dbReference type="NCBI Taxonomy" id="5888"/>
    <lineage>
        <taxon>Eukaryota</taxon>
        <taxon>Sar</taxon>
        <taxon>Alveolata</taxon>
        <taxon>Ciliophora</taxon>
        <taxon>Intramacronucleata</taxon>
        <taxon>Oligohymenophorea</taxon>
        <taxon>Peniculida</taxon>
        <taxon>Parameciidae</taxon>
        <taxon>Paramecium</taxon>
    </lineage>
</organism>
<dbReference type="EMBL" id="CT868285">
    <property type="protein sequence ID" value="CAK77820.1"/>
    <property type="molecule type" value="Genomic_DNA"/>
</dbReference>
<dbReference type="OrthoDB" id="10392609at2759"/>
<gene>
    <name evidence="2" type="ORF">GSPATT00013286001</name>
</gene>
<feature type="region of interest" description="Disordered" evidence="1">
    <location>
        <begin position="449"/>
        <end position="481"/>
    </location>
</feature>
<evidence type="ECO:0000313" key="3">
    <source>
        <dbReference type="Proteomes" id="UP000000600"/>
    </source>
</evidence>
<accession>A0D453</accession>
<dbReference type="RefSeq" id="XP_001445217.1">
    <property type="nucleotide sequence ID" value="XM_001445180.1"/>
</dbReference>
<reference evidence="2 3" key="1">
    <citation type="journal article" date="2006" name="Nature">
        <title>Global trends of whole-genome duplications revealed by the ciliate Paramecium tetraurelia.</title>
        <authorList>
            <consortium name="Genoscope"/>
            <person name="Aury J.-M."/>
            <person name="Jaillon O."/>
            <person name="Duret L."/>
            <person name="Noel B."/>
            <person name="Jubin C."/>
            <person name="Porcel B.M."/>
            <person name="Segurens B."/>
            <person name="Daubin V."/>
            <person name="Anthouard V."/>
            <person name="Aiach N."/>
            <person name="Arnaiz O."/>
            <person name="Billaut A."/>
            <person name="Beisson J."/>
            <person name="Blanc I."/>
            <person name="Bouhouche K."/>
            <person name="Camara F."/>
            <person name="Duharcourt S."/>
            <person name="Guigo R."/>
            <person name="Gogendeau D."/>
            <person name="Katinka M."/>
            <person name="Keller A.-M."/>
            <person name="Kissmehl R."/>
            <person name="Klotz C."/>
            <person name="Koll F."/>
            <person name="Le Moue A."/>
            <person name="Lepere C."/>
            <person name="Malinsky S."/>
            <person name="Nowacki M."/>
            <person name="Nowak J.K."/>
            <person name="Plattner H."/>
            <person name="Poulain J."/>
            <person name="Ruiz F."/>
            <person name="Serrano V."/>
            <person name="Zagulski M."/>
            <person name="Dessen P."/>
            <person name="Betermier M."/>
            <person name="Weissenbach J."/>
            <person name="Scarpelli C."/>
            <person name="Schachter V."/>
            <person name="Sperling L."/>
            <person name="Meyer E."/>
            <person name="Cohen J."/>
            <person name="Wincker P."/>
        </authorList>
    </citation>
    <scope>NUCLEOTIDE SEQUENCE [LARGE SCALE GENOMIC DNA]</scope>
    <source>
        <strain evidence="2 3">Stock d4-2</strain>
    </source>
</reference>
<evidence type="ECO:0000256" key="1">
    <source>
        <dbReference type="SAM" id="MobiDB-lite"/>
    </source>
</evidence>
<dbReference type="KEGG" id="ptm:GSPATT00013286001"/>
<dbReference type="OMA" id="VEDTECQ"/>
<feature type="region of interest" description="Disordered" evidence="1">
    <location>
        <begin position="393"/>
        <end position="423"/>
    </location>
</feature>
<dbReference type="HOGENOM" id="CLU_497384_0_0_1"/>
<name>A0D453_PARTE</name>